<dbReference type="EMBL" id="JAMOIM010000009">
    <property type="protein sequence ID" value="MCW6509377.1"/>
    <property type="molecule type" value="Genomic_DNA"/>
</dbReference>
<dbReference type="AlphaFoldDB" id="A0AA42CNG0"/>
<dbReference type="Proteomes" id="UP001165667">
    <property type="component" value="Unassembled WGS sequence"/>
</dbReference>
<evidence type="ECO:0000313" key="2">
    <source>
        <dbReference type="Proteomes" id="UP001165667"/>
    </source>
</evidence>
<organism evidence="1 2">
    <name type="scientific">Lichenifustis flavocetrariae</name>
    <dbReference type="NCBI Taxonomy" id="2949735"/>
    <lineage>
        <taxon>Bacteria</taxon>
        <taxon>Pseudomonadati</taxon>
        <taxon>Pseudomonadota</taxon>
        <taxon>Alphaproteobacteria</taxon>
        <taxon>Hyphomicrobiales</taxon>
        <taxon>Lichenihabitantaceae</taxon>
        <taxon>Lichenifustis</taxon>
    </lineage>
</organism>
<gene>
    <name evidence="1" type="ORF">M8523_15240</name>
</gene>
<keyword evidence="2" id="KW-1185">Reference proteome</keyword>
<protein>
    <submittedName>
        <fullName evidence="1">Uncharacterized protein</fullName>
    </submittedName>
</protein>
<proteinExistence type="predicted"/>
<accession>A0AA42CNG0</accession>
<evidence type="ECO:0000313" key="1">
    <source>
        <dbReference type="EMBL" id="MCW6509377.1"/>
    </source>
</evidence>
<sequence>MNRLTLAAAALSFVLPISPAPVEARPDVSSGFWSSLDRNGALSAGWVQVLPVLASACNLKLDSRELNAKLVDLSQDTGNSSYATNLYWTLYLMDKHRATNNFVKAWNARFMGRQKEACETAEALWGSSGHQFPGVLKREALLDSTGTVPPNATNGCH</sequence>
<comment type="caution">
    <text evidence="1">The sequence shown here is derived from an EMBL/GenBank/DDBJ whole genome shotgun (WGS) entry which is preliminary data.</text>
</comment>
<reference evidence="1" key="1">
    <citation type="submission" date="2022-05" db="EMBL/GenBank/DDBJ databases">
        <authorList>
            <person name="Pankratov T."/>
        </authorList>
    </citation>
    <scope>NUCLEOTIDE SEQUENCE</scope>
    <source>
        <strain evidence="1">BP6-180914</strain>
    </source>
</reference>
<name>A0AA42CNG0_9HYPH</name>
<dbReference type="RefSeq" id="WP_282585742.1">
    <property type="nucleotide sequence ID" value="NZ_JAMOIM010000009.1"/>
</dbReference>